<accession>A0A5B7HJ26</accession>
<dbReference type="EMBL" id="VSRR010028082">
    <property type="protein sequence ID" value="MPC68594.1"/>
    <property type="molecule type" value="Genomic_DNA"/>
</dbReference>
<dbReference type="AlphaFoldDB" id="A0A5B7HJ26"/>
<feature type="region of interest" description="Disordered" evidence="1">
    <location>
        <begin position="17"/>
        <end position="56"/>
    </location>
</feature>
<evidence type="ECO:0000313" key="2">
    <source>
        <dbReference type="EMBL" id="MPC68594.1"/>
    </source>
</evidence>
<sequence length="80" mass="8689">MACVGGSDGAVEAVILSSSIDEQQQQQSTSAGMGRRRRGGEQSKVKPGSGVHRGEKSVHLTVFRQMCEGVERVRQHHHFS</sequence>
<evidence type="ECO:0000256" key="1">
    <source>
        <dbReference type="SAM" id="MobiDB-lite"/>
    </source>
</evidence>
<keyword evidence="3" id="KW-1185">Reference proteome</keyword>
<evidence type="ECO:0000313" key="3">
    <source>
        <dbReference type="Proteomes" id="UP000324222"/>
    </source>
</evidence>
<proteinExistence type="predicted"/>
<name>A0A5B7HJ26_PORTR</name>
<protein>
    <submittedName>
        <fullName evidence="2">Uncharacterized protein</fullName>
    </submittedName>
</protein>
<feature type="compositionally biased region" description="Low complexity" evidence="1">
    <location>
        <begin position="17"/>
        <end position="30"/>
    </location>
</feature>
<dbReference type="Proteomes" id="UP000324222">
    <property type="component" value="Unassembled WGS sequence"/>
</dbReference>
<comment type="caution">
    <text evidence="2">The sequence shown here is derived from an EMBL/GenBank/DDBJ whole genome shotgun (WGS) entry which is preliminary data.</text>
</comment>
<organism evidence="2 3">
    <name type="scientific">Portunus trituberculatus</name>
    <name type="common">Swimming crab</name>
    <name type="synonym">Neptunus trituberculatus</name>
    <dbReference type="NCBI Taxonomy" id="210409"/>
    <lineage>
        <taxon>Eukaryota</taxon>
        <taxon>Metazoa</taxon>
        <taxon>Ecdysozoa</taxon>
        <taxon>Arthropoda</taxon>
        <taxon>Crustacea</taxon>
        <taxon>Multicrustacea</taxon>
        <taxon>Malacostraca</taxon>
        <taxon>Eumalacostraca</taxon>
        <taxon>Eucarida</taxon>
        <taxon>Decapoda</taxon>
        <taxon>Pleocyemata</taxon>
        <taxon>Brachyura</taxon>
        <taxon>Eubrachyura</taxon>
        <taxon>Portunoidea</taxon>
        <taxon>Portunidae</taxon>
        <taxon>Portuninae</taxon>
        <taxon>Portunus</taxon>
    </lineage>
</organism>
<gene>
    <name evidence="2" type="ORF">E2C01_062796</name>
</gene>
<reference evidence="2 3" key="1">
    <citation type="submission" date="2019-05" db="EMBL/GenBank/DDBJ databases">
        <title>Another draft genome of Portunus trituberculatus and its Hox gene families provides insights of decapod evolution.</title>
        <authorList>
            <person name="Jeong J.-H."/>
            <person name="Song I."/>
            <person name="Kim S."/>
            <person name="Choi T."/>
            <person name="Kim D."/>
            <person name="Ryu S."/>
            <person name="Kim W."/>
        </authorList>
    </citation>
    <scope>NUCLEOTIDE SEQUENCE [LARGE SCALE GENOMIC DNA]</scope>
    <source>
        <tissue evidence="2">Muscle</tissue>
    </source>
</reference>